<dbReference type="AlphaFoldDB" id="A0AAV9NKL0"/>
<comment type="caution">
    <text evidence="1">The sequence shown here is derived from an EMBL/GenBank/DDBJ whole genome shotgun (WGS) entry which is preliminary data.</text>
</comment>
<protein>
    <submittedName>
        <fullName evidence="1">Uncharacterized protein</fullName>
    </submittedName>
</protein>
<reference evidence="1 2" key="1">
    <citation type="submission" date="2023-08" db="EMBL/GenBank/DDBJ databases">
        <title>Black Yeasts Isolated from many extreme environments.</title>
        <authorList>
            <person name="Coleine C."/>
            <person name="Stajich J.E."/>
            <person name="Selbmann L."/>
        </authorList>
    </citation>
    <scope>NUCLEOTIDE SEQUENCE [LARGE SCALE GENOMIC DNA]</scope>
    <source>
        <strain evidence="1 2">CCFEE 5792</strain>
    </source>
</reference>
<accession>A0AAV9NKL0</accession>
<sequence length="382" mass="43627">MADTRCVDSGLQLDVDLMILEYTLYQATKARLEALQAETGHQKTDSTRQILIFETVLRLFNTAHSKYIKTKELLFNIKILELLVLVTAGSAEDLTESHVRDLKKEASENRTRRQRWAKLRRAQVQQPGAVPTPSQNSLTHIIECQIYGSWDSQEPQGGVLHDDLMGTLFGLLPRFMEISAEMASIAGEPNAGWARIASEFMLQASLECLRSKMLTGTSGGPSLEECFAWGFINDDDDRSNNDISQRQQDLEIAIKELFRRESEYADEILQEEKPMWTDIRHQYLSEFSISDDASANSQDWRLERLTAKYPPADFQDTLVDYIESVWENHNEAFGLPILVEIEQGHIKSLNIEEKDFDEFMSKVGLRKNSSNVLTFNFTGYKL</sequence>
<dbReference type="GeneID" id="89979924"/>
<proteinExistence type="predicted"/>
<dbReference type="EMBL" id="JAVRRD010000006">
    <property type="protein sequence ID" value="KAK5057773.1"/>
    <property type="molecule type" value="Genomic_DNA"/>
</dbReference>
<name>A0AAV9NKL0_9EURO</name>
<evidence type="ECO:0000313" key="2">
    <source>
        <dbReference type="Proteomes" id="UP001358417"/>
    </source>
</evidence>
<organism evidence="1 2">
    <name type="scientific">Exophiala bonariae</name>
    <dbReference type="NCBI Taxonomy" id="1690606"/>
    <lineage>
        <taxon>Eukaryota</taxon>
        <taxon>Fungi</taxon>
        <taxon>Dikarya</taxon>
        <taxon>Ascomycota</taxon>
        <taxon>Pezizomycotina</taxon>
        <taxon>Eurotiomycetes</taxon>
        <taxon>Chaetothyriomycetidae</taxon>
        <taxon>Chaetothyriales</taxon>
        <taxon>Herpotrichiellaceae</taxon>
        <taxon>Exophiala</taxon>
    </lineage>
</organism>
<evidence type="ECO:0000313" key="1">
    <source>
        <dbReference type="EMBL" id="KAK5057773.1"/>
    </source>
</evidence>
<dbReference type="Proteomes" id="UP001358417">
    <property type="component" value="Unassembled WGS sequence"/>
</dbReference>
<keyword evidence="2" id="KW-1185">Reference proteome</keyword>
<dbReference type="RefSeq" id="XP_064708891.1">
    <property type="nucleotide sequence ID" value="XM_064855302.1"/>
</dbReference>
<gene>
    <name evidence="1" type="ORF">LTR84_011774</name>
</gene>